<dbReference type="GO" id="GO:0003700">
    <property type="term" value="F:DNA-binding transcription factor activity"/>
    <property type="evidence" value="ECO:0007669"/>
    <property type="project" value="InterPro"/>
</dbReference>
<dbReference type="Pfam" id="PF03466">
    <property type="entry name" value="LysR_substrate"/>
    <property type="match status" value="1"/>
</dbReference>
<dbReference type="PROSITE" id="PS50931">
    <property type="entry name" value="HTH_LYSR"/>
    <property type="match status" value="1"/>
</dbReference>
<keyword evidence="7" id="KW-1185">Reference proteome</keyword>
<evidence type="ECO:0000256" key="2">
    <source>
        <dbReference type="ARBA" id="ARBA00023015"/>
    </source>
</evidence>
<dbReference type="InterPro" id="IPR000847">
    <property type="entry name" value="LysR_HTH_N"/>
</dbReference>
<keyword evidence="2" id="KW-0805">Transcription regulation</keyword>
<dbReference type="SUPFAM" id="SSF46785">
    <property type="entry name" value="Winged helix' DNA-binding domain"/>
    <property type="match status" value="1"/>
</dbReference>
<dbReference type="GO" id="GO:0043565">
    <property type="term" value="F:sequence-specific DNA binding"/>
    <property type="evidence" value="ECO:0007669"/>
    <property type="project" value="TreeGrafter"/>
</dbReference>
<evidence type="ECO:0000256" key="1">
    <source>
        <dbReference type="ARBA" id="ARBA00009437"/>
    </source>
</evidence>
<dbReference type="Proteomes" id="UP000254869">
    <property type="component" value="Unassembled WGS sequence"/>
</dbReference>
<accession>A0A370HY50</accession>
<evidence type="ECO:0000313" key="6">
    <source>
        <dbReference type="EMBL" id="RDI62841.1"/>
    </source>
</evidence>
<dbReference type="AlphaFoldDB" id="A0A370HY50"/>
<feature type="domain" description="HTH lysR-type" evidence="5">
    <location>
        <begin position="1"/>
        <end position="61"/>
    </location>
</feature>
<dbReference type="InterPro" id="IPR036388">
    <property type="entry name" value="WH-like_DNA-bd_sf"/>
</dbReference>
<evidence type="ECO:0000256" key="3">
    <source>
        <dbReference type="ARBA" id="ARBA00023125"/>
    </source>
</evidence>
<dbReference type="InterPro" id="IPR005119">
    <property type="entry name" value="LysR_subst-bd"/>
</dbReference>
<dbReference type="GO" id="GO:0006351">
    <property type="term" value="P:DNA-templated transcription"/>
    <property type="evidence" value="ECO:0007669"/>
    <property type="project" value="TreeGrafter"/>
</dbReference>
<evidence type="ECO:0000256" key="4">
    <source>
        <dbReference type="ARBA" id="ARBA00023163"/>
    </source>
</evidence>
<gene>
    <name evidence="6" type="ORF">DFR76_112159</name>
</gene>
<proteinExistence type="inferred from homology"/>
<dbReference type="Pfam" id="PF00126">
    <property type="entry name" value="HTH_1"/>
    <property type="match status" value="1"/>
</dbReference>
<dbReference type="InterPro" id="IPR058163">
    <property type="entry name" value="LysR-type_TF_proteobact-type"/>
</dbReference>
<keyword evidence="3 6" id="KW-0238">DNA-binding</keyword>
<dbReference type="PANTHER" id="PTHR30537">
    <property type="entry name" value="HTH-TYPE TRANSCRIPTIONAL REGULATOR"/>
    <property type="match status" value="1"/>
</dbReference>
<dbReference type="Gene3D" id="1.10.10.10">
    <property type="entry name" value="Winged helix-like DNA-binding domain superfamily/Winged helix DNA-binding domain"/>
    <property type="match status" value="1"/>
</dbReference>
<dbReference type="EMBL" id="QQBC01000012">
    <property type="protein sequence ID" value="RDI62841.1"/>
    <property type="molecule type" value="Genomic_DNA"/>
</dbReference>
<dbReference type="PANTHER" id="PTHR30537:SF5">
    <property type="entry name" value="HTH-TYPE TRANSCRIPTIONAL ACTIVATOR TTDR-RELATED"/>
    <property type="match status" value="1"/>
</dbReference>
<comment type="caution">
    <text evidence="6">The sequence shown here is derived from an EMBL/GenBank/DDBJ whole genome shotgun (WGS) entry which is preliminary data.</text>
</comment>
<dbReference type="STRING" id="1210086.GCA_001613105_05282"/>
<organism evidence="6 7">
    <name type="scientific">Nocardia pseudobrasiliensis</name>
    <dbReference type="NCBI Taxonomy" id="45979"/>
    <lineage>
        <taxon>Bacteria</taxon>
        <taxon>Bacillati</taxon>
        <taxon>Actinomycetota</taxon>
        <taxon>Actinomycetes</taxon>
        <taxon>Mycobacteriales</taxon>
        <taxon>Nocardiaceae</taxon>
        <taxon>Nocardia</taxon>
    </lineage>
</organism>
<name>A0A370HY50_9NOCA</name>
<evidence type="ECO:0000313" key="7">
    <source>
        <dbReference type="Proteomes" id="UP000254869"/>
    </source>
</evidence>
<dbReference type="InterPro" id="IPR036390">
    <property type="entry name" value="WH_DNA-bd_sf"/>
</dbReference>
<sequence length="302" mass="33209">MIGGSLDDVVLFSVVARSPSLTEAARELGVSVSSVSKRLGRIEARLGVSLMQRSTRRLTLTPEGQRYAEGLARVVTELEELETSLGHQRDDLRGRVHVRSTIGLGRAHIAPLLAEFAARHRDLQIDVELSALALNIAGTRFDIDIHVGALRDSRLVATRLCRNRRVPCAAPDYLAAHGAPREVAELAEHRCLILRENENDYALWRFGTDEDTFAQRVTGGLISNDGDVITRWCLDGHGIIMRSLWQVGPLLRTGALVRVLPDIPTPSADIYAAYAATPRPPQRVLAVLDAVKSALPHRLDMF</sequence>
<keyword evidence="4" id="KW-0804">Transcription</keyword>
<dbReference type="Gene3D" id="3.40.190.290">
    <property type="match status" value="1"/>
</dbReference>
<comment type="similarity">
    <text evidence="1">Belongs to the LysR transcriptional regulatory family.</text>
</comment>
<evidence type="ECO:0000259" key="5">
    <source>
        <dbReference type="PROSITE" id="PS50931"/>
    </source>
</evidence>
<reference evidence="6 7" key="1">
    <citation type="submission" date="2018-07" db="EMBL/GenBank/DDBJ databases">
        <title>Genomic Encyclopedia of Type Strains, Phase IV (KMG-IV): sequencing the most valuable type-strain genomes for metagenomic binning, comparative biology and taxonomic classification.</title>
        <authorList>
            <person name="Goeker M."/>
        </authorList>
    </citation>
    <scope>NUCLEOTIDE SEQUENCE [LARGE SCALE GENOMIC DNA]</scope>
    <source>
        <strain evidence="6 7">DSM 44290</strain>
    </source>
</reference>
<dbReference type="RefSeq" id="WP_068002987.1">
    <property type="nucleotide sequence ID" value="NZ_QQBC01000012.1"/>
</dbReference>
<protein>
    <submittedName>
        <fullName evidence="6">DNA-binding transcriptional LysR family regulator</fullName>
    </submittedName>
</protein>
<dbReference type="FunFam" id="1.10.10.10:FF:000001">
    <property type="entry name" value="LysR family transcriptional regulator"/>
    <property type="match status" value="1"/>
</dbReference>
<dbReference type="SUPFAM" id="SSF53850">
    <property type="entry name" value="Periplasmic binding protein-like II"/>
    <property type="match status" value="1"/>
</dbReference>